<sequence length="410" mass="45203">MKNDQEYRLTPVVLLSDDENFSSDFLGVLRDTGFQNVSSCTGSHADEKAAPGLLFFDSRTKPGPARELLKQILALSSAHRCPVIYLDRDFQQTNVDGFNPGCDDVLHYPQSLYRLETCCQTLLRMARERQKWDEKKRQLESELEKKSEKADQALILLQQAEKRLLQQNPGLTSQNQERNNIVADMSHELRTPLNAILGFSEIMKEQAFGALGHEKYLGYAGDIHKASQHLLGIVNDVLDIAKADSEAPVLELSDVSVKDAVSDTFRMMAVLAEEAGVELSLNIPADFPDLKTDERRFRQVLTNLVSNAVKFTRPGGRVSVEGMYSDEDGAILMIIRDNGIGMSPAELAIALTPYGQIEKAQSNTHVRGTGLGLPVSKKAVEALGGDFHITSEPGLGTAVTLRFPSYLVVG</sequence>
<dbReference type="InterPro" id="IPR036097">
    <property type="entry name" value="HisK_dim/P_sf"/>
</dbReference>
<evidence type="ECO:0000256" key="4">
    <source>
        <dbReference type="ARBA" id="ARBA00022679"/>
    </source>
</evidence>
<evidence type="ECO:0000256" key="6">
    <source>
        <dbReference type="ARBA" id="ARBA00023012"/>
    </source>
</evidence>
<reference evidence="9" key="1">
    <citation type="submission" date="2022-12" db="EMBL/GenBank/DDBJ databases">
        <title>Bacterial isolates from different developmental stages of Nematostella vectensis.</title>
        <authorList>
            <person name="Fraune S."/>
        </authorList>
    </citation>
    <scope>NUCLEOTIDE SEQUENCE</scope>
    <source>
        <strain evidence="9">G21630-S1</strain>
    </source>
</reference>
<comment type="catalytic activity">
    <reaction evidence="1">
        <text>ATP + protein L-histidine = ADP + protein N-phospho-L-histidine.</text>
        <dbReference type="EC" id="2.7.13.3"/>
    </reaction>
</comment>
<accession>A0ABT4LK94</accession>
<dbReference type="Gene3D" id="3.30.565.10">
    <property type="entry name" value="Histidine kinase-like ATPase, C-terminal domain"/>
    <property type="match status" value="1"/>
</dbReference>
<dbReference type="SUPFAM" id="SSF47384">
    <property type="entry name" value="Homodimeric domain of signal transducing histidine kinase"/>
    <property type="match status" value="1"/>
</dbReference>
<dbReference type="Proteomes" id="UP001069802">
    <property type="component" value="Unassembled WGS sequence"/>
</dbReference>
<keyword evidence="4" id="KW-0808">Transferase</keyword>
<dbReference type="InterPro" id="IPR011006">
    <property type="entry name" value="CheY-like_superfamily"/>
</dbReference>
<evidence type="ECO:0000256" key="1">
    <source>
        <dbReference type="ARBA" id="ARBA00000085"/>
    </source>
</evidence>
<dbReference type="EMBL" id="JAPWGY010000003">
    <property type="protein sequence ID" value="MCZ4281530.1"/>
    <property type="molecule type" value="Genomic_DNA"/>
</dbReference>
<proteinExistence type="predicted"/>
<dbReference type="SUPFAM" id="SSF52172">
    <property type="entry name" value="CheY-like"/>
    <property type="match status" value="1"/>
</dbReference>
<dbReference type="Pfam" id="PF02518">
    <property type="entry name" value="HATPase_c"/>
    <property type="match status" value="1"/>
</dbReference>
<protein>
    <recommendedName>
        <fullName evidence="2">histidine kinase</fullName>
        <ecNumber evidence="2">2.7.13.3</ecNumber>
    </recommendedName>
</protein>
<evidence type="ECO:0000256" key="5">
    <source>
        <dbReference type="ARBA" id="ARBA00022777"/>
    </source>
</evidence>
<name>A0ABT4LK94_9PROT</name>
<dbReference type="EC" id="2.7.13.3" evidence="2"/>
<keyword evidence="10" id="KW-1185">Reference proteome</keyword>
<evidence type="ECO:0000256" key="7">
    <source>
        <dbReference type="SAM" id="Coils"/>
    </source>
</evidence>
<keyword evidence="6" id="KW-0902">Two-component regulatory system</keyword>
<dbReference type="RefSeq" id="WP_269423679.1">
    <property type="nucleotide sequence ID" value="NZ_JAPWGY010000003.1"/>
</dbReference>
<evidence type="ECO:0000256" key="2">
    <source>
        <dbReference type="ARBA" id="ARBA00012438"/>
    </source>
</evidence>
<feature type="coiled-coil region" evidence="7">
    <location>
        <begin position="122"/>
        <end position="163"/>
    </location>
</feature>
<dbReference type="SUPFAM" id="SSF55874">
    <property type="entry name" value="ATPase domain of HSP90 chaperone/DNA topoisomerase II/histidine kinase"/>
    <property type="match status" value="1"/>
</dbReference>
<evidence type="ECO:0000256" key="3">
    <source>
        <dbReference type="ARBA" id="ARBA00022553"/>
    </source>
</evidence>
<keyword evidence="3" id="KW-0597">Phosphoprotein</keyword>
<keyword evidence="5 9" id="KW-0418">Kinase</keyword>
<evidence type="ECO:0000259" key="8">
    <source>
        <dbReference type="PROSITE" id="PS50109"/>
    </source>
</evidence>
<dbReference type="InterPro" id="IPR005467">
    <property type="entry name" value="His_kinase_dom"/>
</dbReference>
<dbReference type="InterPro" id="IPR004358">
    <property type="entry name" value="Sig_transdc_His_kin-like_C"/>
</dbReference>
<dbReference type="PANTHER" id="PTHR43711">
    <property type="entry name" value="TWO-COMPONENT HISTIDINE KINASE"/>
    <property type="match status" value="1"/>
</dbReference>
<dbReference type="SMART" id="SM00388">
    <property type="entry name" value="HisKA"/>
    <property type="match status" value="1"/>
</dbReference>
<gene>
    <name evidence="9" type="ORF">O4H49_12125</name>
</gene>
<dbReference type="CDD" id="cd00082">
    <property type="entry name" value="HisKA"/>
    <property type="match status" value="1"/>
</dbReference>
<dbReference type="InterPro" id="IPR003594">
    <property type="entry name" value="HATPase_dom"/>
</dbReference>
<evidence type="ECO:0000313" key="10">
    <source>
        <dbReference type="Proteomes" id="UP001069802"/>
    </source>
</evidence>
<comment type="caution">
    <text evidence="9">The sequence shown here is derived from an EMBL/GenBank/DDBJ whole genome shotgun (WGS) entry which is preliminary data.</text>
</comment>
<keyword evidence="7" id="KW-0175">Coiled coil</keyword>
<organism evidence="9 10">
    <name type="scientific">Kiloniella laminariae</name>
    <dbReference type="NCBI Taxonomy" id="454162"/>
    <lineage>
        <taxon>Bacteria</taxon>
        <taxon>Pseudomonadati</taxon>
        <taxon>Pseudomonadota</taxon>
        <taxon>Alphaproteobacteria</taxon>
        <taxon>Rhodospirillales</taxon>
        <taxon>Kiloniellaceae</taxon>
        <taxon>Kiloniella</taxon>
    </lineage>
</organism>
<dbReference type="Gene3D" id="1.10.287.130">
    <property type="match status" value="1"/>
</dbReference>
<dbReference type="GO" id="GO:0016301">
    <property type="term" value="F:kinase activity"/>
    <property type="evidence" value="ECO:0007669"/>
    <property type="project" value="UniProtKB-KW"/>
</dbReference>
<dbReference type="InterPro" id="IPR050736">
    <property type="entry name" value="Sensor_HK_Regulatory"/>
</dbReference>
<dbReference type="PROSITE" id="PS50109">
    <property type="entry name" value="HIS_KIN"/>
    <property type="match status" value="1"/>
</dbReference>
<dbReference type="PRINTS" id="PR00344">
    <property type="entry name" value="BCTRLSENSOR"/>
</dbReference>
<dbReference type="Pfam" id="PF00512">
    <property type="entry name" value="HisKA"/>
    <property type="match status" value="1"/>
</dbReference>
<feature type="domain" description="Histidine kinase" evidence="8">
    <location>
        <begin position="184"/>
        <end position="407"/>
    </location>
</feature>
<dbReference type="SMART" id="SM00387">
    <property type="entry name" value="HATPase_c"/>
    <property type="match status" value="1"/>
</dbReference>
<evidence type="ECO:0000313" key="9">
    <source>
        <dbReference type="EMBL" id="MCZ4281530.1"/>
    </source>
</evidence>
<dbReference type="InterPro" id="IPR003661">
    <property type="entry name" value="HisK_dim/P_dom"/>
</dbReference>
<dbReference type="InterPro" id="IPR036890">
    <property type="entry name" value="HATPase_C_sf"/>
</dbReference>
<dbReference type="PANTHER" id="PTHR43711:SF26">
    <property type="entry name" value="SENSOR HISTIDINE KINASE RCSC"/>
    <property type="match status" value="1"/>
</dbReference>